<evidence type="ECO:0000259" key="20">
    <source>
        <dbReference type="PROSITE" id="PS51168"/>
    </source>
</evidence>
<sequence length="353" mass="39965">MHIQEHRKAIDRIDQQIVKLLNERTRHVLAIGELKRKAGQEVYAPHREQAVLQRVCRLNKGPITNEQLRAIYREIMSSALALEKTLIVAYLGPEATFTHQAAIQRFGSSLQYVPLKTIADVFHEVSKGRADYGVVPVENSTEGVVTHTLDMFVDSDLKIVSQIVLPIQHCLLSRYPKDKIRRLYAHPQSLGQCRAWVQANLPRVEIIETSSNARSAELARKTPYAAAIAGELAAEKYGLPILERDIQDNAANATRFLVLGRQSTPPTGNDRTSLMISVMHRVGALHSALAAFRRYRINMTKIESRPSRRKAWEYFFFIDVEGHVEEPRLARALKMLAEHCNFVKVLGSYPNTE</sequence>
<dbReference type="EMBL" id="JAAKYA010000053">
    <property type="protein sequence ID" value="NGO39510.1"/>
    <property type="molecule type" value="Genomic_DNA"/>
</dbReference>
<organism evidence="23 24">
    <name type="scientific">Limisphaera ngatamarikiensis</name>
    <dbReference type="NCBI Taxonomy" id="1324935"/>
    <lineage>
        <taxon>Bacteria</taxon>
        <taxon>Pseudomonadati</taxon>
        <taxon>Verrucomicrobiota</taxon>
        <taxon>Verrucomicrobiia</taxon>
        <taxon>Limisphaerales</taxon>
        <taxon>Limisphaeraceae</taxon>
        <taxon>Limisphaera</taxon>
    </lineage>
</organism>
<dbReference type="PROSITE" id="PS51671">
    <property type="entry name" value="ACT"/>
    <property type="match status" value="1"/>
</dbReference>
<evidence type="ECO:0000256" key="17">
    <source>
        <dbReference type="ARBA" id="ARBA00031520"/>
    </source>
</evidence>
<feature type="domain" description="ACT" evidence="22">
    <location>
        <begin position="273"/>
        <end position="350"/>
    </location>
</feature>
<gene>
    <name evidence="23" type="primary">pheA</name>
    <name evidence="23" type="ORF">G4L39_08890</name>
</gene>
<dbReference type="Proteomes" id="UP000477311">
    <property type="component" value="Unassembled WGS sequence"/>
</dbReference>
<comment type="catalytic activity">
    <reaction evidence="1">
        <text>chorismate = prephenate</text>
        <dbReference type="Rhea" id="RHEA:13897"/>
        <dbReference type="ChEBI" id="CHEBI:29748"/>
        <dbReference type="ChEBI" id="CHEBI:29934"/>
        <dbReference type="EC" id="5.4.99.5"/>
    </reaction>
</comment>
<dbReference type="SUPFAM" id="SSF53850">
    <property type="entry name" value="Periplasmic binding protein-like II"/>
    <property type="match status" value="1"/>
</dbReference>
<dbReference type="Gene3D" id="3.40.190.10">
    <property type="entry name" value="Periplasmic binding protein-like II"/>
    <property type="match status" value="2"/>
</dbReference>
<accession>A0A6M1S2B1</accession>
<dbReference type="InterPro" id="IPR002912">
    <property type="entry name" value="ACT_dom"/>
</dbReference>
<evidence type="ECO:0000256" key="5">
    <source>
        <dbReference type="ARBA" id="ARBA00004817"/>
    </source>
</evidence>
<feature type="domain" description="Prephenate dehydratase" evidence="21">
    <location>
        <begin position="87"/>
        <end position="261"/>
    </location>
</feature>
<comment type="pathway">
    <text evidence="5">Metabolic intermediate biosynthesis; prephenate biosynthesis; prephenate from chorismate: step 1/1.</text>
</comment>
<dbReference type="GO" id="GO:0009094">
    <property type="term" value="P:L-phenylalanine biosynthetic process"/>
    <property type="evidence" value="ECO:0007669"/>
    <property type="project" value="UniProtKB-UniPathway"/>
</dbReference>
<dbReference type="InterPro" id="IPR001086">
    <property type="entry name" value="Preph_deHydtase"/>
</dbReference>
<keyword evidence="15" id="KW-0511">Multifunctional enzyme</keyword>
<dbReference type="NCBIfam" id="TIGR01807">
    <property type="entry name" value="CM_P2"/>
    <property type="match status" value="1"/>
</dbReference>
<evidence type="ECO:0000256" key="4">
    <source>
        <dbReference type="ARBA" id="ARBA00004741"/>
    </source>
</evidence>
<comment type="subcellular location">
    <subcellularLocation>
        <location evidence="3">Cytoplasm</location>
    </subcellularLocation>
</comment>
<evidence type="ECO:0000256" key="18">
    <source>
        <dbReference type="ARBA" id="ARBA00047848"/>
    </source>
</evidence>
<dbReference type="PROSITE" id="PS51168">
    <property type="entry name" value="CHORISMATE_MUT_2"/>
    <property type="match status" value="1"/>
</dbReference>
<dbReference type="InterPro" id="IPR018528">
    <property type="entry name" value="Preph_deHydtase_CS"/>
</dbReference>
<dbReference type="InterPro" id="IPR036263">
    <property type="entry name" value="Chorismate_II_sf"/>
</dbReference>
<dbReference type="InterPro" id="IPR045865">
    <property type="entry name" value="ACT-like_dom_sf"/>
</dbReference>
<dbReference type="GO" id="GO:0004106">
    <property type="term" value="F:chorismate mutase activity"/>
    <property type="evidence" value="ECO:0007669"/>
    <property type="project" value="UniProtKB-EC"/>
</dbReference>
<dbReference type="PIRSF" id="PIRSF001500">
    <property type="entry name" value="Chor_mut_pdt_Ppr"/>
    <property type="match status" value="1"/>
</dbReference>
<dbReference type="GO" id="GO:0005737">
    <property type="term" value="C:cytoplasm"/>
    <property type="evidence" value="ECO:0007669"/>
    <property type="project" value="UniProtKB-SubCell"/>
</dbReference>
<dbReference type="InterPro" id="IPR010957">
    <property type="entry name" value="G/b/e-P-prot_chorismate_mutase"/>
</dbReference>
<dbReference type="InterPro" id="IPR002701">
    <property type="entry name" value="CM_II_prokaryot"/>
</dbReference>
<evidence type="ECO:0000313" key="24">
    <source>
        <dbReference type="Proteomes" id="UP000477311"/>
    </source>
</evidence>
<evidence type="ECO:0000256" key="1">
    <source>
        <dbReference type="ARBA" id="ARBA00000824"/>
    </source>
</evidence>
<dbReference type="Gene3D" id="1.20.59.10">
    <property type="entry name" value="Chorismate mutase"/>
    <property type="match status" value="1"/>
</dbReference>
<dbReference type="InterPro" id="IPR008242">
    <property type="entry name" value="Chor_mutase/pphenate_deHydtase"/>
</dbReference>
<keyword evidence="10" id="KW-0028">Amino-acid biosynthesis</keyword>
<dbReference type="Pfam" id="PF01842">
    <property type="entry name" value="ACT"/>
    <property type="match status" value="1"/>
</dbReference>
<evidence type="ECO:0000313" key="23">
    <source>
        <dbReference type="EMBL" id="NGO39510.1"/>
    </source>
</evidence>
<evidence type="ECO:0000256" key="19">
    <source>
        <dbReference type="PIRSR" id="PIRSR001500-2"/>
    </source>
</evidence>
<dbReference type="PANTHER" id="PTHR21022:SF19">
    <property type="entry name" value="PREPHENATE DEHYDRATASE-RELATED"/>
    <property type="match status" value="1"/>
</dbReference>
<evidence type="ECO:0000256" key="3">
    <source>
        <dbReference type="ARBA" id="ARBA00004496"/>
    </source>
</evidence>
<dbReference type="UniPathway" id="UPA00121">
    <property type="reaction ID" value="UER00345"/>
</dbReference>
<dbReference type="PROSITE" id="PS00857">
    <property type="entry name" value="PREPHENATE_DEHYDR_1"/>
    <property type="match status" value="1"/>
</dbReference>
<dbReference type="CDD" id="cd13630">
    <property type="entry name" value="PBP2_PDT_1"/>
    <property type="match status" value="1"/>
</dbReference>
<evidence type="ECO:0000256" key="16">
    <source>
        <dbReference type="ARBA" id="ARBA00031175"/>
    </source>
</evidence>
<dbReference type="GO" id="GO:0004664">
    <property type="term" value="F:prephenate dehydratase activity"/>
    <property type="evidence" value="ECO:0007669"/>
    <property type="project" value="UniProtKB-EC"/>
</dbReference>
<evidence type="ECO:0000256" key="12">
    <source>
        <dbReference type="ARBA" id="ARBA00023222"/>
    </source>
</evidence>
<dbReference type="SUPFAM" id="SSF48600">
    <property type="entry name" value="Chorismate mutase II"/>
    <property type="match status" value="1"/>
</dbReference>
<evidence type="ECO:0000256" key="10">
    <source>
        <dbReference type="ARBA" id="ARBA00022605"/>
    </source>
</evidence>
<dbReference type="FunFam" id="3.40.190.10:FF:000034">
    <property type="entry name" value="Chorismate mutase/prephenate dehydratase"/>
    <property type="match status" value="1"/>
</dbReference>
<dbReference type="PANTHER" id="PTHR21022">
    <property type="entry name" value="PREPHENATE DEHYDRATASE P PROTEIN"/>
    <property type="match status" value="1"/>
</dbReference>
<dbReference type="PROSITE" id="PS51171">
    <property type="entry name" value="PREPHENATE_DEHYDR_3"/>
    <property type="match status" value="1"/>
</dbReference>
<dbReference type="SMART" id="SM00830">
    <property type="entry name" value="CM_2"/>
    <property type="match status" value="1"/>
</dbReference>
<dbReference type="Pfam" id="PF01817">
    <property type="entry name" value="CM_2"/>
    <property type="match status" value="1"/>
</dbReference>
<keyword evidence="13" id="KW-0413">Isomerase</keyword>
<comment type="pathway">
    <text evidence="4">Amino-acid biosynthesis; L-phenylalanine biosynthesis; phenylpyruvate from prephenate: step 1/1.</text>
</comment>
<evidence type="ECO:0000256" key="11">
    <source>
        <dbReference type="ARBA" id="ARBA00023141"/>
    </source>
</evidence>
<proteinExistence type="predicted"/>
<evidence type="ECO:0000256" key="2">
    <source>
        <dbReference type="ARBA" id="ARBA00002364"/>
    </source>
</evidence>
<evidence type="ECO:0000256" key="7">
    <source>
        <dbReference type="ARBA" id="ARBA00013147"/>
    </source>
</evidence>
<dbReference type="NCBIfam" id="NF008865">
    <property type="entry name" value="PRK11898.1"/>
    <property type="match status" value="1"/>
</dbReference>
<evidence type="ECO:0000259" key="21">
    <source>
        <dbReference type="PROSITE" id="PS51171"/>
    </source>
</evidence>
<name>A0A6M1S2B1_9BACT</name>
<protein>
    <recommendedName>
        <fullName evidence="8">Bifunctional chorismate mutase/prephenate dehydratase</fullName>
        <ecNumber evidence="7">4.2.1.51</ecNumber>
        <ecNumber evidence="6">5.4.99.5</ecNumber>
    </recommendedName>
    <alternativeName>
        <fullName evidence="17">Chorismate mutase-prephenate dehydratase</fullName>
    </alternativeName>
    <alternativeName>
        <fullName evidence="16">p-protein</fullName>
    </alternativeName>
</protein>
<evidence type="ECO:0000256" key="13">
    <source>
        <dbReference type="ARBA" id="ARBA00023235"/>
    </source>
</evidence>
<dbReference type="InterPro" id="IPR036979">
    <property type="entry name" value="CM_dom_sf"/>
</dbReference>
<feature type="site" description="Essential for prephenate dehydratase activity" evidence="19">
    <location>
        <position position="254"/>
    </location>
</feature>
<dbReference type="AlphaFoldDB" id="A0A6M1S2B1"/>
<dbReference type="EC" id="5.4.99.5" evidence="6"/>
<evidence type="ECO:0000256" key="9">
    <source>
        <dbReference type="ARBA" id="ARBA00022490"/>
    </source>
</evidence>
<feature type="domain" description="Chorismate mutase" evidence="20">
    <location>
        <begin position="1"/>
        <end position="87"/>
    </location>
</feature>
<dbReference type="UniPathway" id="UPA00120">
    <property type="reaction ID" value="UER00203"/>
</dbReference>
<evidence type="ECO:0000256" key="6">
    <source>
        <dbReference type="ARBA" id="ARBA00012404"/>
    </source>
</evidence>
<comment type="catalytic activity">
    <reaction evidence="18">
        <text>prephenate + H(+) = 3-phenylpyruvate + CO2 + H2O</text>
        <dbReference type="Rhea" id="RHEA:21648"/>
        <dbReference type="ChEBI" id="CHEBI:15377"/>
        <dbReference type="ChEBI" id="CHEBI:15378"/>
        <dbReference type="ChEBI" id="CHEBI:16526"/>
        <dbReference type="ChEBI" id="CHEBI:18005"/>
        <dbReference type="ChEBI" id="CHEBI:29934"/>
        <dbReference type="EC" id="4.2.1.51"/>
    </reaction>
</comment>
<keyword evidence="24" id="KW-1185">Reference proteome</keyword>
<evidence type="ECO:0000256" key="15">
    <source>
        <dbReference type="ARBA" id="ARBA00023268"/>
    </source>
</evidence>
<comment type="function">
    <text evidence="2">Catalyzes the Claisen rearrangement of chorismate to prephenate and the decarboxylation/dehydration of prephenate to phenylpyruvate.</text>
</comment>
<evidence type="ECO:0000256" key="14">
    <source>
        <dbReference type="ARBA" id="ARBA00023239"/>
    </source>
</evidence>
<keyword evidence="12" id="KW-0584">Phenylalanine biosynthesis</keyword>
<dbReference type="Pfam" id="PF00800">
    <property type="entry name" value="PDT"/>
    <property type="match status" value="1"/>
</dbReference>
<evidence type="ECO:0000259" key="22">
    <source>
        <dbReference type="PROSITE" id="PS51671"/>
    </source>
</evidence>
<reference evidence="23 24" key="1">
    <citation type="submission" date="2020-02" db="EMBL/GenBank/DDBJ databases">
        <title>Draft genome sequence of Limisphaera ngatamarikiensis NGM72.4T, a thermophilic Verrucomicrobia grouped in subdivision 3.</title>
        <authorList>
            <person name="Carere C.R."/>
            <person name="Steen J."/>
            <person name="Hugenholtz P."/>
            <person name="Stott M.B."/>
        </authorList>
    </citation>
    <scope>NUCLEOTIDE SEQUENCE [LARGE SCALE GENOMIC DNA]</scope>
    <source>
        <strain evidence="23 24">NGM72.4</strain>
    </source>
</reference>
<dbReference type="FunFam" id="3.40.190.10:FF:000029">
    <property type="entry name" value="Chorismate mutase/Prephenate dehydratase"/>
    <property type="match status" value="1"/>
</dbReference>
<keyword evidence="11" id="KW-0057">Aromatic amino acid biosynthesis</keyword>
<evidence type="ECO:0000256" key="8">
    <source>
        <dbReference type="ARBA" id="ARBA00014401"/>
    </source>
</evidence>
<dbReference type="PROSITE" id="PS00858">
    <property type="entry name" value="PREPHENATE_DEHYDR_2"/>
    <property type="match status" value="1"/>
</dbReference>
<comment type="caution">
    <text evidence="23">The sequence shown here is derived from an EMBL/GenBank/DDBJ whole genome shotgun (WGS) entry which is preliminary data.</text>
</comment>
<dbReference type="RefSeq" id="WP_165107566.1">
    <property type="nucleotide sequence ID" value="NZ_JAAKYA010000053.1"/>
</dbReference>
<keyword evidence="14 23" id="KW-0456">Lyase</keyword>
<keyword evidence="9" id="KW-0963">Cytoplasm</keyword>
<dbReference type="GO" id="GO:0046417">
    <property type="term" value="P:chorismate metabolic process"/>
    <property type="evidence" value="ECO:0007669"/>
    <property type="project" value="InterPro"/>
</dbReference>
<dbReference type="CDD" id="cd04905">
    <property type="entry name" value="ACT_CM-PDT"/>
    <property type="match status" value="1"/>
</dbReference>
<dbReference type="FunFam" id="3.30.70.260:FF:000012">
    <property type="entry name" value="Prephenate dehydratase"/>
    <property type="match status" value="1"/>
</dbReference>
<dbReference type="Gene3D" id="3.30.70.260">
    <property type="match status" value="1"/>
</dbReference>
<dbReference type="EC" id="4.2.1.51" evidence="7"/>
<dbReference type="SUPFAM" id="SSF55021">
    <property type="entry name" value="ACT-like"/>
    <property type="match status" value="1"/>
</dbReference>